<dbReference type="Proteomes" id="UP000274504">
    <property type="component" value="Unassembled WGS sequence"/>
</dbReference>
<name>A0A158QBM5_HYMDI</name>
<evidence type="ECO:0000256" key="2">
    <source>
        <dbReference type="ARBA" id="ARBA00022723"/>
    </source>
</evidence>
<dbReference type="PANTHER" id="PTHR10730:SF45">
    <property type="entry name" value="PROCOLLAGEN-LYSINE,2-OXOGLUTARATE 5-DIOXYGENASE"/>
    <property type="match status" value="1"/>
</dbReference>
<proteinExistence type="predicted"/>
<evidence type="ECO:0000313" key="9">
    <source>
        <dbReference type="WBParaSite" id="HDID_0000020601-mRNA-1"/>
    </source>
</evidence>
<dbReference type="STRING" id="6216.A0A158QBM5"/>
<dbReference type="SMART" id="SM00702">
    <property type="entry name" value="P4Hc"/>
    <property type="match status" value="2"/>
</dbReference>
<evidence type="ECO:0000256" key="5">
    <source>
        <dbReference type="ARBA" id="ARBA00023004"/>
    </source>
</evidence>
<dbReference type="PANTHER" id="PTHR10730">
    <property type="entry name" value="PROCOLLAGEN-LYSINE,2-OXOGLUTARATE 5-DIOXYGENASE/GLYCOSYLTRANSFERASE 25 FAMILY MEMBER"/>
    <property type="match status" value="1"/>
</dbReference>
<dbReference type="GO" id="GO:0005506">
    <property type="term" value="F:iron ion binding"/>
    <property type="evidence" value="ECO:0007669"/>
    <property type="project" value="InterPro"/>
</dbReference>
<dbReference type="EMBL" id="UYSG01000024">
    <property type="protein sequence ID" value="VDL14169.1"/>
    <property type="molecule type" value="Genomic_DNA"/>
</dbReference>
<evidence type="ECO:0000256" key="1">
    <source>
        <dbReference type="ARBA" id="ARBA00001961"/>
    </source>
</evidence>
<feature type="domain" description="Fe2OG dioxygenase" evidence="6">
    <location>
        <begin position="1233"/>
        <end position="1325"/>
    </location>
</feature>
<keyword evidence="4" id="KW-0560">Oxidoreductase</keyword>
<evidence type="ECO:0000259" key="6">
    <source>
        <dbReference type="PROSITE" id="PS51471"/>
    </source>
</evidence>
<evidence type="ECO:0000313" key="7">
    <source>
        <dbReference type="EMBL" id="VDL14169.1"/>
    </source>
</evidence>
<dbReference type="Pfam" id="PF25342">
    <property type="entry name" value="GT_PLOD"/>
    <property type="match status" value="1"/>
</dbReference>
<dbReference type="GO" id="GO:0031418">
    <property type="term" value="F:L-ascorbic acid binding"/>
    <property type="evidence" value="ECO:0007669"/>
    <property type="project" value="InterPro"/>
</dbReference>
<organism evidence="9">
    <name type="scientific">Hymenolepis diminuta</name>
    <name type="common">Rat tapeworm</name>
    <dbReference type="NCBI Taxonomy" id="6216"/>
    <lineage>
        <taxon>Eukaryota</taxon>
        <taxon>Metazoa</taxon>
        <taxon>Spiralia</taxon>
        <taxon>Lophotrochozoa</taxon>
        <taxon>Platyhelminthes</taxon>
        <taxon>Cestoda</taxon>
        <taxon>Eucestoda</taxon>
        <taxon>Cyclophyllidea</taxon>
        <taxon>Hymenolepididae</taxon>
        <taxon>Hymenolepis</taxon>
    </lineage>
</organism>
<keyword evidence="3" id="KW-0223">Dioxygenase</keyword>
<reference evidence="7 8" key="2">
    <citation type="submission" date="2018-11" db="EMBL/GenBank/DDBJ databases">
        <authorList>
            <consortium name="Pathogen Informatics"/>
        </authorList>
    </citation>
    <scope>NUCLEOTIDE SEQUENCE [LARGE SCALE GENOMIC DNA]</scope>
</reference>
<evidence type="ECO:0000256" key="3">
    <source>
        <dbReference type="ARBA" id="ARBA00022964"/>
    </source>
</evidence>
<dbReference type="WBParaSite" id="HDID_0000020601-mRNA-1">
    <property type="protein sequence ID" value="HDID_0000020601-mRNA-1"/>
    <property type="gene ID" value="HDID_0000020601"/>
</dbReference>
<dbReference type="OrthoDB" id="69177at2759"/>
<comment type="cofactor">
    <cofactor evidence="1">
        <name>L-ascorbate</name>
        <dbReference type="ChEBI" id="CHEBI:38290"/>
    </cofactor>
</comment>
<sequence>MRSIPSLVHNRFTISPSYQFTHHPIIALQVIGLRGSADDASERCKRSADVFGYYYTEIDLSEYGSTPDEVKNEIKLAMIKQAVENSDSEYILILDSHLSLLLGRPNDLLQAADNLKADYIYIAGDAKREDEDPKPESMFHGLFARTKLLHEAISNPPPVLGEDYVQSYLDGIKEVSIRMFHSISNLHIRFEHDRGYLQNIHTDTIPVVAVANNDHEARRKLNSLSNYLTRSWSPETGCQECDEGKIDLDKLTPSEYPVVMLSVFIVRPTPFLQPFFDRLSKLEYPKNNIHLTTFCAIPEQQKFVDEFLDRHGSEYRSVEKLDAADYKDQDQAFLYASTRCLDKPDCANLFYVEGTAQFTWPGTLKHLVSTNRSIVAPLMTRHNAFWSTFWGDVAEDGSYRRSDDYFEIVERRKRGLWKVSLVGSTFLLNRWALSEISNNFLEEAFFYLSLTSTTTERNVFMYVDNREQFGRLTNPISYSLTHLHNDLWQLFDNPIEWEEQYLHPEYKKYTNKSITKNDFEQPCQDVFWVPLMSELFCKQLVEEMENFNQWSDGSNFDPRLESGYEAVPTRDIHMRQIDWEEHWLHVLRTYVHPIQLKIWEGYTDKPWARMNFVVRYKPGEQPSLQFHHDAATYTLDMALNQVHKDYEGGGVHFLRYGCKLTETRVGWPLIFPDLHVIALRGEIDDAVSRFERSLQVFGYKYTFTDVSTYGRTPKDVSFSDKLHTIRRITNSMDSEFVLILDGHMSLLLNRPADLIYQAHRTGADFLFVELDANSGKRLPSGDEIFSGMLARTKNLNKLIETLPDEPSDSQVDKFINALNNELVQNSVKIVTDEDSVLFQPVDNDSGAHLRVRFEGDRGYIQNVRKDTVPPILIALPEGKKDDYPIVQITVMLTQPTPFLDVFFERLGNLTYPKNRIDLVTYCAVDKQKHIVDEYVAKYASEYHTTKEVQPNSNLAPYDAFREAMSYFWKDIECKYMFYVEATAQFTKVDTLEHLVVAKRNAIAPMMTRPGKFWSSFWGAVTEEGAYSRSDDYFDIVERRQTGIWNVPLVGSSILFSRWAVEQIRDEMEDSGFLLFDIADAALHRNVFLYVDNRKEFGHLVNPETYNFDHLHNDLWQIFDNPKDWEDRYIHPLYHNFSDPSVTKDDFEQPCQDVFWVPLMSETFCKQLIEEMEHYGQWSDGSNYDPRLESGYEAVPTVDIHMRQINWEEHWIHVLQKYVYPIQLKLWEGYYDKPTARMNFVVRYRPNEQPSLRLHHDASTYTLDMALNRYNIDYTGGGVRYLRYNCTLRDTRVGWPLVFPGRLTHLHEGLETTSGIRYIFVTFINP</sequence>
<accession>A0A158QBM5</accession>
<dbReference type="Gene3D" id="2.60.120.620">
    <property type="entry name" value="q2cbj1_9rhob like domain"/>
    <property type="match status" value="1"/>
</dbReference>
<reference evidence="9" key="1">
    <citation type="submission" date="2016-04" db="UniProtKB">
        <authorList>
            <consortium name="WormBaseParasite"/>
        </authorList>
    </citation>
    <scope>IDENTIFICATION</scope>
</reference>
<gene>
    <name evidence="7" type="ORF">HDID_LOCUS207</name>
</gene>
<keyword evidence="5" id="KW-0408">Iron</keyword>
<dbReference type="GO" id="GO:0016705">
    <property type="term" value="F:oxidoreductase activity, acting on paired donors, with incorporation or reduction of molecular oxygen"/>
    <property type="evidence" value="ECO:0007669"/>
    <property type="project" value="InterPro"/>
</dbReference>
<dbReference type="InterPro" id="IPR006620">
    <property type="entry name" value="Pro_4_hyd_alph"/>
</dbReference>
<dbReference type="InterPro" id="IPR050757">
    <property type="entry name" value="Collagen_mod_GT25"/>
</dbReference>
<dbReference type="InterPro" id="IPR005123">
    <property type="entry name" value="Oxoglu/Fe-dep_dioxygenase_dom"/>
</dbReference>
<evidence type="ECO:0000256" key="4">
    <source>
        <dbReference type="ARBA" id="ARBA00023002"/>
    </source>
</evidence>
<dbReference type="GO" id="GO:0051213">
    <property type="term" value="F:dioxygenase activity"/>
    <property type="evidence" value="ECO:0007669"/>
    <property type="project" value="UniProtKB-KW"/>
</dbReference>
<evidence type="ECO:0000313" key="8">
    <source>
        <dbReference type="Proteomes" id="UP000274504"/>
    </source>
</evidence>
<dbReference type="PROSITE" id="PS51471">
    <property type="entry name" value="FE2OG_OXY"/>
    <property type="match status" value="1"/>
</dbReference>
<dbReference type="InterPro" id="IPR057589">
    <property type="entry name" value="GT_PLOD"/>
</dbReference>
<protein>
    <submittedName>
        <fullName evidence="9">Fe2OG dioxygenase domain-containing protein</fullName>
    </submittedName>
</protein>
<keyword evidence="2" id="KW-0479">Metal-binding</keyword>